<keyword evidence="1" id="KW-0812">Transmembrane</keyword>
<keyword evidence="3" id="KW-1185">Reference proteome</keyword>
<organism evidence="2 3">
    <name type="scientific">[Candida] railenensis</name>
    <dbReference type="NCBI Taxonomy" id="45579"/>
    <lineage>
        <taxon>Eukaryota</taxon>
        <taxon>Fungi</taxon>
        <taxon>Dikarya</taxon>
        <taxon>Ascomycota</taxon>
        <taxon>Saccharomycotina</taxon>
        <taxon>Pichiomycetes</taxon>
        <taxon>Debaryomycetaceae</taxon>
        <taxon>Kurtzmaniella</taxon>
    </lineage>
</organism>
<keyword evidence="1" id="KW-0472">Membrane</keyword>
<keyword evidence="1" id="KW-1133">Transmembrane helix</keyword>
<dbReference type="EMBL" id="CAKXYY010000005">
    <property type="protein sequence ID" value="CAH2352135.1"/>
    <property type="molecule type" value="Genomic_DNA"/>
</dbReference>
<evidence type="ECO:0000256" key="1">
    <source>
        <dbReference type="SAM" id="Phobius"/>
    </source>
</evidence>
<protein>
    <submittedName>
        <fullName evidence="2">Uncharacterized protein</fullName>
    </submittedName>
</protein>
<proteinExistence type="predicted"/>
<feature type="transmembrane region" description="Helical" evidence="1">
    <location>
        <begin position="15"/>
        <end position="34"/>
    </location>
</feature>
<dbReference type="Proteomes" id="UP000837801">
    <property type="component" value="Unassembled WGS sequence"/>
</dbReference>
<sequence>MSKVKMSINNFFKTVSFRIIKYFVITIALVWYFIARPNRFSPASSKFQFMSRHFKRIVECSETGDGLECFKTYRAGLEKELEQEFSPCISQAARR</sequence>
<evidence type="ECO:0000313" key="2">
    <source>
        <dbReference type="EMBL" id="CAH2352135.1"/>
    </source>
</evidence>
<name>A0A9P0QP54_9ASCO</name>
<evidence type="ECO:0000313" key="3">
    <source>
        <dbReference type="Proteomes" id="UP000837801"/>
    </source>
</evidence>
<accession>A0A9P0QP54</accession>
<gene>
    <name evidence="2" type="ORF">CLIB1423_05S06414</name>
</gene>
<reference evidence="2" key="1">
    <citation type="submission" date="2022-03" db="EMBL/GenBank/DDBJ databases">
        <authorList>
            <person name="Legras J.-L."/>
            <person name="Devillers H."/>
            <person name="Grondin C."/>
        </authorList>
    </citation>
    <scope>NUCLEOTIDE SEQUENCE</scope>
    <source>
        <strain evidence="2">CLIB 1423</strain>
    </source>
</reference>
<comment type="caution">
    <text evidence="2">The sequence shown here is derived from an EMBL/GenBank/DDBJ whole genome shotgun (WGS) entry which is preliminary data.</text>
</comment>
<dbReference type="AlphaFoldDB" id="A0A9P0QP54"/>